<evidence type="ECO:0000313" key="3">
    <source>
        <dbReference type="RefSeq" id="XP_012939382.1"/>
    </source>
</evidence>
<keyword evidence="2" id="KW-1185">Reference proteome</keyword>
<accession>A0ABM1A2A6</accession>
<name>A0ABM1A2A6_APLCA</name>
<feature type="compositionally biased region" description="Pro residues" evidence="1">
    <location>
        <begin position="1"/>
        <end position="11"/>
    </location>
</feature>
<proteinExistence type="predicted"/>
<dbReference type="Proteomes" id="UP000694888">
    <property type="component" value="Unplaced"/>
</dbReference>
<feature type="compositionally biased region" description="Polar residues" evidence="1">
    <location>
        <begin position="54"/>
        <end position="63"/>
    </location>
</feature>
<sequence>MGEPNGVPPGPGGSSPQRIQRGLQNASSQPQLSGNTSRCHSLDMEPIPSEVRTPLSQTRSSSMPIPGSKKMMDPSKSSLPPPRSGRSSVSNENNVLLDPEVLTDYPTQTLVLTVLATLVRNTTDENEARILYEYLAEASVVFPKVFPVIHSLLDAKIINVLSLCHDQAILNAVQSIIQNMIACEDLSQQQQQLSYLQSIGFGGLWRFAGTFSKSTGSSDTAELFVNCLEKAMMVESCLPGDDLDILNPYPSSLGICSNLNLSSSMSNLSVGSVHSPTDKDSLDKAGANGGRTRHSSATLAGSKPRGGSFKQKEKKKIIDVD</sequence>
<feature type="compositionally biased region" description="Polar residues" evidence="1">
    <location>
        <begin position="22"/>
        <end position="39"/>
    </location>
</feature>
<dbReference type="RefSeq" id="XP_012939382.1">
    <property type="nucleotide sequence ID" value="XM_013083928.2"/>
</dbReference>
<feature type="region of interest" description="Disordered" evidence="1">
    <location>
        <begin position="270"/>
        <end position="321"/>
    </location>
</feature>
<dbReference type="GeneID" id="106012112"/>
<reference evidence="3" key="1">
    <citation type="submission" date="2025-08" db="UniProtKB">
        <authorList>
            <consortium name="RefSeq"/>
        </authorList>
    </citation>
    <scope>IDENTIFICATION</scope>
</reference>
<feature type="region of interest" description="Disordered" evidence="1">
    <location>
        <begin position="1"/>
        <end position="92"/>
    </location>
</feature>
<evidence type="ECO:0000313" key="2">
    <source>
        <dbReference type="Proteomes" id="UP000694888"/>
    </source>
</evidence>
<feature type="compositionally biased region" description="Low complexity" evidence="1">
    <location>
        <begin position="74"/>
        <end position="90"/>
    </location>
</feature>
<gene>
    <name evidence="3" type="primary">LOC106012112</name>
</gene>
<organism evidence="2 3">
    <name type="scientific">Aplysia californica</name>
    <name type="common">California sea hare</name>
    <dbReference type="NCBI Taxonomy" id="6500"/>
    <lineage>
        <taxon>Eukaryota</taxon>
        <taxon>Metazoa</taxon>
        <taxon>Spiralia</taxon>
        <taxon>Lophotrochozoa</taxon>
        <taxon>Mollusca</taxon>
        <taxon>Gastropoda</taxon>
        <taxon>Heterobranchia</taxon>
        <taxon>Euthyneura</taxon>
        <taxon>Tectipleura</taxon>
        <taxon>Aplysiida</taxon>
        <taxon>Aplysioidea</taxon>
        <taxon>Aplysiidae</taxon>
        <taxon>Aplysia</taxon>
    </lineage>
</organism>
<evidence type="ECO:0000256" key="1">
    <source>
        <dbReference type="SAM" id="MobiDB-lite"/>
    </source>
</evidence>
<protein>
    <submittedName>
        <fullName evidence="3">Neurofibromin</fullName>
    </submittedName>
</protein>